<dbReference type="InterPro" id="IPR038070">
    <property type="entry name" value="Rv2632c-like_sf"/>
</dbReference>
<evidence type="ECO:0000313" key="1">
    <source>
        <dbReference type="EMBL" id="SMP00034.1"/>
    </source>
</evidence>
<evidence type="ECO:0008006" key="3">
    <source>
        <dbReference type="Google" id="ProtNLM"/>
    </source>
</evidence>
<dbReference type="InterPro" id="IPR015057">
    <property type="entry name" value="Rv2632c-like"/>
</dbReference>
<organism evidence="1 2">
    <name type="scientific">Geodermatophilus aquaeductus</name>
    <dbReference type="NCBI Taxonomy" id="1564161"/>
    <lineage>
        <taxon>Bacteria</taxon>
        <taxon>Bacillati</taxon>
        <taxon>Actinomycetota</taxon>
        <taxon>Actinomycetes</taxon>
        <taxon>Geodermatophilales</taxon>
        <taxon>Geodermatophilaceae</taxon>
        <taxon>Geodermatophilus</taxon>
    </lineage>
</organism>
<dbReference type="Pfam" id="PF08962">
    <property type="entry name" value="Rv2632c-like"/>
    <property type="match status" value="1"/>
</dbReference>
<name>A0A521FVA3_9ACTN</name>
<sequence>MDAEKTWTVRIDIGEHDGRTRAVAHLQTRDTSTVTGVGFARLSPEDRDVPEIGDEIAAARALSDLAHRLLRTATEDVEQVTGEHARLPL</sequence>
<dbReference type="Gene3D" id="3.30.160.240">
    <property type="entry name" value="Rv1738"/>
    <property type="match status" value="1"/>
</dbReference>
<dbReference type="RefSeq" id="WP_142461322.1">
    <property type="nucleotide sequence ID" value="NZ_FXTJ01000022.1"/>
</dbReference>
<accession>A0A521FVA3</accession>
<dbReference type="Proteomes" id="UP000317484">
    <property type="component" value="Unassembled WGS sequence"/>
</dbReference>
<proteinExistence type="predicted"/>
<reference evidence="1 2" key="1">
    <citation type="submission" date="2017-05" db="EMBL/GenBank/DDBJ databases">
        <authorList>
            <person name="Varghese N."/>
            <person name="Submissions S."/>
        </authorList>
    </citation>
    <scope>NUCLEOTIDE SEQUENCE [LARGE SCALE GENOMIC DNA]</scope>
    <source>
        <strain evidence="1 2">DSM 46834</strain>
    </source>
</reference>
<dbReference type="AlphaFoldDB" id="A0A521FVA3"/>
<evidence type="ECO:0000313" key="2">
    <source>
        <dbReference type="Proteomes" id="UP000317484"/>
    </source>
</evidence>
<dbReference type="SUPFAM" id="SSF143212">
    <property type="entry name" value="Rv2632c-like"/>
    <property type="match status" value="1"/>
</dbReference>
<gene>
    <name evidence="1" type="ORF">SAMN06273567_12219</name>
</gene>
<dbReference type="EMBL" id="FXTJ01000022">
    <property type="protein sequence ID" value="SMP00034.1"/>
    <property type="molecule type" value="Genomic_DNA"/>
</dbReference>
<keyword evidence="2" id="KW-1185">Reference proteome</keyword>
<protein>
    <recommendedName>
        <fullName evidence="3">DUF1876 domain-containing protein</fullName>
    </recommendedName>
</protein>